<name>A0A3S0HAT3_9BACT</name>
<dbReference type="SUPFAM" id="SSF50969">
    <property type="entry name" value="YVTN repeat-like/Quinoprotein amine dehydrogenase"/>
    <property type="match status" value="1"/>
</dbReference>
<protein>
    <submittedName>
        <fullName evidence="1">Uncharacterized protein</fullName>
    </submittedName>
</protein>
<comment type="caution">
    <text evidence="1">The sequence shown here is derived from an EMBL/GenBank/DDBJ whole genome shotgun (WGS) entry which is preliminary data.</text>
</comment>
<dbReference type="InterPro" id="IPR011044">
    <property type="entry name" value="Quino_amine_DH_bsu"/>
</dbReference>
<keyword evidence="2" id="KW-1185">Reference proteome</keyword>
<proteinExistence type="predicted"/>
<gene>
    <name evidence="1" type="ORF">EJV47_07040</name>
</gene>
<dbReference type="EMBL" id="RXOF01000003">
    <property type="protein sequence ID" value="RTQ51547.1"/>
    <property type="molecule type" value="Genomic_DNA"/>
</dbReference>
<accession>A0A3S0HAT3</accession>
<reference evidence="1 2" key="1">
    <citation type="submission" date="2018-12" db="EMBL/GenBank/DDBJ databases">
        <title>Hymenobacter gummosus sp. nov., isolated from a spring.</title>
        <authorList>
            <person name="Nie L."/>
        </authorList>
    </citation>
    <scope>NUCLEOTIDE SEQUENCE [LARGE SCALE GENOMIC DNA]</scope>
    <source>
        <strain evidence="1 2">KCTC 52166</strain>
    </source>
</reference>
<dbReference type="Proteomes" id="UP000282184">
    <property type="component" value="Unassembled WGS sequence"/>
</dbReference>
<evidence type="ECO:0000313" key="2">
    <source>
        <dbReference type="Proteomes" id="UP000282184"/>
    </source>
</evidence>
<dbReference type="RefSeq" id="WP_126692438.1">
    <property type="nucleotide sequence ID" value="NZ_RXOF01000003.1"/>
</dbReference>
<dbReference type="AlphaFoldDB" id="A0A3S0HAT3"/>
<organism evidence="1 2">
    <name type="scientific">Hymenobacter gummosus</name>
    <dbReference type="NCBI Taxonomy" id="1776032"/>
    <lineage>
        <taxon>Bacteria</taxon>
        <taxon>Pseudomonadati</taxon>
        <taxon>Bacteroidota</taxon>
        <taxon>Cytophagia</taxon>
        <taxon>Cytophagales</taxon>
        <taxon>Hymenobacteraceae</taxon>
        <taxon>Hymenobacter</taxon>
    </lineage>
</organism>
<evidence type="ECO:0000313" key="1">
    <source>
        <dbReference type="EMBL" id="RTQ51547.1"/>
    </source>
</evidence>
<dbReference type="OrthoDB" id="866273at2"/>
<sequence length="354" mass="38965">MRATPAVAATRPPVAVTFGKLVEATDSVRGQPAVRLNGQLLRIEATARTDRQRPLPVPADYAETETDSAQAAADSVMVPQGFGFDAVYTIRLSDAGGRARFTTRLRKPDFGAAMGKEHVTICTAEAPEYLGYWPQANLLAFSVMFYLDGTDDGGAALLLLDAASGQPRRITQLHWFAGPEHRLDLTPDGRALLATADIIHADGRRVSLERPDRQLAAARLLNNQTVLAVYDTGNEASGGPRRKPGPNARLLDLNGRELGRFQLNGLAAEIGYQLRAAYLPQTRTHYLFDDVNRTLRLLPFEQPRQSQLLPWAKLTKFRAPRRPTEVDIQLHSGADKPTFYVDTLSGAVRYQLQK</sequence>